<evidence type="ECO:0000256" key="5">
    <source>
        <dbReference type="ARBA" id="ARBA00022824"/>
    </source>
</evidence>
<dbReference type="PANTHER" id="PTHR12174:SF23">
    <property type="entry name" value="MINOR HISTOCOMPATIBILITY ANTIGEN H13"/>
    <property type="match status" value="1"/>
</dbReference>
<feature type="DNA-binding region" description="H-T-H motif" evidence="8">
    <location>
        <begin position="396"/>
        <end position="416"/>
    </location>
</feature>
<dbReference type="GO" id="GO:0098553">
    <property type="term" value="C:lumenal side of endoplasmic reticulum membrane"/>
    <property type="evidence" value="ECO:0007669"/>
    <property type="project" value="TreeGrafter"/>
</dbReference>
<feature type="region of interest" description="Disordered" evidence="9">
    <location>
        <begin position="1118"/>
        <end position="1148"/>
    </location>
</feature>
<feature type="compositionally biased region" description="Basic residues" evidence="9">
    <location>
        <begin position="1138"/>
        <end position="1148"/>
    </location>
</feature>
<reference evidence="13" key="1">
    <citation type="submission" date="2021-06" db="EMBL/GenBank/DDBJ databases">
        <authorList>
            <person name="Hodson N. C."/>
            <person name="Mongue J. A."/>
            <person name="Jaron S. K."/>
        </authorList>
    </citation>
    <scope>NUCLEOTIDE SEQUENCE</scope>
</reference>
<evidence type="ECO:0000313" key="13">
    <source>
        <dbReference type="EMBL" id="CAG7819036.1"/>
    </source>
</evidence>
<comment type="caution">
    <text evidence="13">The sequence shown here is derived from an EMBL/GenBank/DDBJ whole genome shotgun (WGS) entry which is preliminary data.</text>
</comment>
<evidence type="ECO:0000313" key="14">
    <source>
        <dbReference type="Proteomes" id="UP000708208"/>
    </source>
</evidence>
<feature type="compositionally biased region" description="Low complexity" evidence="9">
    <location>
        <begin position="603"/>
        <end position="632"/>
    </location>
</feature>
<dbReference type="GO" id="GO:0005634">
    <property type="term" value="C:nucleus"/>
    <property type="evidence" value="ECO:0007669"/>
    <property type="project" value="UniProtKB-SubCell"/>
</dbReference>
<keyword evidence="4" id="KW-0378">Hydrolase</keyword>
<evidence type="ECO:0000256" key="3">
    <source>
        <dbReference type="ARBA" id="ARBA00022692"/>
    </source>
</evidence>
<protein>
    <submittedName>
        <fullName evidence="13">Uncharacterized protein</fullName>
    </submittedName>
</protein>
<dbReference type="PROSITE" id="PS50960">
    <property type="entry name" value="HTH_PSQ"/>
    <property type="match status" value="1"/>
</dbReference>
<dbReference type="Pfam" id="PF00651">
    <property type="entry name" value="BTB"/>
    <property type="match status" value="1"/>
</dbReference>
<keyword evidence="7 10" id="KW-0472">Membrane</keyword>
<feature type="transmembrane region" description="Helical" evidence="10">
    <location>
        <begin position="966"/>
        <end position="991"/>
    </location>
</feature>
<feature type="compositionally biased region" description="Polar residues" evidence="9">
    <location>
        <begin position="1121"/>
        <end position="1130"/>
    </location>
</feature>
<dbReference type="GO" id="GO:0003677">
    <property type="term" value="F:DNA binding"/>
    <property type="evidence" value="ECO:0007669"/>
    <property type="project" value="UniProtKB-UniRule"/>
</dbReference>
<dbReference type="GO" id="GO:0042500">
    <property type="term" value="F:aspartic endopeptidase activity, intramembrane cleaving"/>
    <property type="evidence" value="ECO:0007669"/>
    <property type="project" value="InterPro"/>
</dbReference>
<feature type="transmembrane region" description="Helical" evidence="10">
    <location>
        <begin position="839"/>
        <end position="857"/>
    </location>
</feature>
<feature type="transmembrane region" description="Helical" evidence="10">
    <location>
        <begin position="863"/>
        <end position="881"/>
    </location>
</feature>
<evidence type="ECO:0000259" key="12">
    <source>
        <dbReference type="PROSITE" id="PS50960"/>
    </source>
</evidence>
<accession>A0A8J2KSM3</accession>
<dbReference type="Pfam" id="PF04258">
    <property type="entry name" value="Peptidase_A22B"/>
    <property type="match status" value="1"/>
</dbReference>
<feature type="domain" description="HTH psq-type" evidence="12">
    <location>
        <begin position="368"/>
        <end position="420"/>
    </location>
</feature>
<organism evidence="13 14">
    <name type="scientific">Allacma fusca</name>
    <dbReference type="NCBI Taxonomy" id="39272"/>
    <lineage>
        <taxon>Eukaryota</taxon>
        <taxon>Metazoa</taxon>
        <taxon>Ecdysozoa</taxon>
        <taxon>Arthropoda</taxon>
        <taxon>Hexapoda</taxon>
        <taxon>Collembola</taxon>
        <taxon>Symphypleona</taxon>
        <taxon>Sminthuridae</taxon>
        <taxon>Allacma</taxon>
    </lineage>
</organism>
<dbReference type="OrthoDB" id="29661at2759"/>
<evidence type="ECO:0000256" key="9">
    <source>
        <dbReference type="SAM" id="MobiDB-lite"/>
    </source>
</evidence>
<keyword evidence="6 10" id="KW-1133">Transmembrane helix</keyword>
<feature type="transmembrane region" description="Helical" evidence="10">
    <location>
        <begin position="1025"/>
        <end position="1044"/>
    </location>
</feature>
<dbReference type="SMART" id="SM00225">
    <property type="entry name" value="BTB"/>
    <property type="match status" value="1"/>
</dbReference>
<feature type="compositionally biased region" description="Polar residues" evidence="9">
    <location>
        <begin position="581"/>
        <end position="600"/>
    </location>
</feature>
<dbReference type="EMBL" id="CAJVCH010437278">
    <property type="protein sequence ID" value="CAG7819036.1"/>
    <property type="molecule type" value="Genomic_DNA"/>
</dbReference>
<keyword evidence="14" id="KW-1185">Reference proteome</keyword>
<dbReference type="InterPro" id="IPR006639">
    <property type="entry name" value="Preselin/SPP"/>
</dbReference>
<evidence type="ECO:0000256" key="7">
    <source>
        <dbReference type="ARBA" id="ARBA00023136"/>
    </source>
</evidence>
<evidence type="ECO:0000256" key="6">
    <source>
        <dbReference type="ARBA" id="ARBA00022989"/>
    </source>
</evidence>
<dbReference type="InterPro" id="IPR007369">
    <property type="entry name" value="Peptidase_A22B_SPP"/>
</dbReference>
<evidence type="ECO:0000256" key="8">
    <source>
        <dbReference type="PROSITE-ProRule" id="PRU00320"/>
    </source>
</evidence>
<evidence type="ECO:0000256" key="2">
    <source>
        <dbReference type="ARBA" id="ARBA00006859"/>
    </source>
</evidence>
<feature type="transmembrane region" description="Helical" evidence="10">
    <location>
        <begin position="1085"/>
        <end position="1103"/>
    </location>
</feature>
<feature type="compositionally biased region" description="Basic and acidic residues" evidence="9">
    <location>
        <begin position="202"/>
        <end position="215"/>
    </location>
</feature>
<dbReference type="CDD" id="cd18315">
    <property type="entry name" value="BTB_POZ_BAB-like"/>
    <property type="match status" value="1"/>
</dbReference>
<dbReference type="GO" id="GO:0098554">
    <property type="term" value="C:cytoplasmic side of endoplasmic reticulum membrane"/>
    <property type="evidence" value="ECO:0007669"/>
    <property type="project" value="TreeGrafter"/>
</dbReference>
<evidence type="ECO:0000256" key="1">
    <source>
        <dbReference type="ARBA" id="ARBA00004477"/>
    </source>
</evidence>
<feature type="compositionally biased region" description="Polar residues" evidence="9">
    <location>
        <begin position="154"/>
        <end position="175"/>
    </location>
</feature>
<keyword evidence="8" id="KW-0539">Nucleus</keyword>
<dbReference type="PANTHER" id="PTHR12174">
    <property type="entry name" value="SIGNAL PEPTIDE PEPTIDASE"/>
    <property type="match status" value="1"/>
</dbReference>
<gene>
    <name evidence="13" type="ORF">AFUS01_LOCUS29507</name>
</gene>
<dbReference type="Pfam" id="PF05225">
    <property type="entry name" value="HTH_psq"/>
    <property type="match status" value="1"/>
</dbReference>
<evidence type="ECO:0000259" key="11">
    <source>
        <dbReference type="PROSITE" id="PS50097"/>
    </source>
</evidence>
<dbReference type="GO" id="GO:0006465">
    <property type="term" value="P:signal peptide processing"/>
    <property type="evidence" value="ECO:0007669"/>
    <property type="project" value="TreeGrafter"/>
</dbReference>
<comment type="similarity">
    <text evidence="2">Belongs to the peptidase A22B family.</text>
</comment>
<feature type="region of interest" description="Disordered" evidence="9">
    <location>
        <begin position="574"/>
        <end position="635"/>
    </location>
</feature>
<evidence type="ECO:0000256" key="10">
    <source>
        <dbReference type="SAM" id="Phobius"/>
    </source>
</evidence>
<keyword evidence="3 10" id="KW-0812">Transmembrane</keyword>
<feature type="transmembrane region" description="Helical" evidence="10">
    <location>
        <begin position="925"/>
        <end position="945"/>
    </location>
</feature>
<dbReference type="Proteomes" id="UP000708208">
    <property type="component" value="Unassembled WGS sequence"/>
</dbReference>
<comment type="subcellular location">
    <subcellularLocation>
        <location evidence="1">Endoplasmic reticulum membrane</location>
        <topology evidence="1">Multi-pass membrane protein</topology>
    </subcellularLocation>
    <subcellularLocation>
        <location evidence="8">Nucleus</location>
    </subcellularLocation>
</comment>
<dbReference type="SMART" id="SM00730">
    <property type="entry name" value="PSN"/>
    <property type="match status" value="1"/>
</dbReference>
<feature type="compositionally biased region" description="Polar residues" evidence="9">
    <location>
        <begin position="186"/>
        <end position="196"/>
    </location>
</feature>
<proteinExistence type="inferred from homology"/>
<dbReference type="InterPro" id="IPR007889">
    <property type="entry name" value="HTH_Psq"/>
</dbReference>
<dbReference type="PROSITE" id="PS50097">
    <property type="entry name" value="BTB"/>
    <property type="match status" value="1"/>
</dbReference>
<keyword evidence="8" id="KW-0238">DNA-binding</keyword>
<feature type="domain" description="BTB" evidence="11">
    <location>
        <begin position="33"/>
        <end position="98"/>
    </location>
</feature>
<dbReference type="GO" id="GO:0033619">
    <property type="term" value="P:membrane protein proteolysis"/>
    <property type="evidence" value="ECO:0007669"/>
    <property type="project" value="TreeGrafter"/>
</dbReference>
<sequence>MSGTAQQYCLRWNNYQNNLTNVFNLLLESEAFVDVTIACDGQSLKCHKMVLSACSPFFKNLFFDNPCTHPIVILKDIRWEELKAVVEFMYRGEINVSQEQLAPLLNVAEVLKIRGLADVSRSNNSDYGPTSNLQHHYPQQNLQTESDTDGNGSGSKAHTPNGSGNGNLNMASHMTASLRRKRRKVSTPNRTPSPTDTIDDQSSQHEIDNNAEDYDHSPVLSFGKCDSSGLAGVSANSNCSVNTTPPSTISNSVNPITAGTACQNTVSLPPAAAVAAASFGGSMGSSSLVNLHNTTNAAMSSVSNELDLKPGIVEMIREEERAKMLESSHGWLGPSASSLSESYQYQIQSLWQKCWNTNQTGMVHALRFRERGPLKSWRPETMAEAIFAVLREGLSLSQAARKYDIPYPTFVLYANRVHNMLGPSADGCSGTDLITDMRPKGRGRPQRILLGTWPEDHIRGVIRAVVFRETGGKDEVPFLYNRDAGVCVPSQAGSSHNGLDMSLHQSFGGSGGGNGNGVLFINPQSSQHQHHSQLLNPSVACSSVATTDGLQIQRGTSSPTSSTVLTPAQLQQLAEEQQQASHVSSRQHSSRTNSPLQNISDALVSPSSTLRSSLQQQQIQLQQLNESSSSPSVIPHLNFKDRVSDSDDVVLKSNPEIIQIKAEIPFDDMDDEDVPDDGSNTDDDEMEDRAVRVIASAVAAATATTVVVSSPSSVSNLTISPTPIDRRSSSSANLMVHSEGNNYLPDNEINTPPPHFQRSDQQMADVEKVGEVLGQQNITNGTKILATPEGMAVAYGSLVIMALFPIFFGAFRSVKHHSEQKVAYEKSGEKPDTMSHKDAAMFPLIASAALFGLYLFFKVFSKDHINLLLTVYFFFLGVLALSHLLSPVITKLVPSGIPLIQYHILFTQKDSADSEKHTSLIDYKFSSHDIVCVSVCTLIGIWYILQKHWLANNMFGMAFAINGVELLHLNNVVTGCILLGGLFFYDIFWVFGTDVMVTVAKSFEAPIKLVFPQDLLEKGLHANNFAMLGLGDIVLPGIFIALLLRFDNHLSRNSRTYFNTSFIAYIIGLLTTMFVMHVYRHAQPALLYLVPACIGAPLLVALIKGDLKALFQYEDHPAQDTPAQSNQPESFQGPKEGHKTKKELKKEN</sequence>
<feature type="transmembrane region" description="Helical" evidence="10">
    <location>
        <begin position="1056"/>
        <end position="1079"/>
    </location>
</feature>
<name>A0A8J2KSM3_9HEXA</name>
<feature type="region of interest" description="Disordered" evidence="9">
    <location>
        <begin position="142"/>
        <end position="215"/>
    </location>
</feature>
<dbReference type="AlphaFoldDB" id="A0A8J2KSM3"/>
<dbReference type="InterPro" id="IPR000210">
    <property type="entry name" value="BTB/POZ_dom"/>
</dbReference>
<evidence type="ECO:0000256" key="4">
    <source>
        <dbReference type="ARBA" id="ARBA00022801"/>
    </source>
</evidence>
<keyword evidence="5" id="KW-0256">Endoplasmic reticulum</keyword>
<feature type="transmembrane region" description="Helical" evidence="10">
    <location>
        <begin position="792"/>
        <end position="811"/>
    </location>
</feature>